<dbReference type="VEuPathDB" id="FungiDB:PPTG_07547"/>
<dbReference type="Proteomes" id="UP000053236">
    <property type="component" value="Unassembled WGS sequence"/>
</dbReference>
<proteinExistence type="predicted"/>
<dbReference type="PANTHER" id="PTHR31569:SF4">
    <property type="entry name" value="SWIM-TYPE DOMAIN-CONTAINING PROTEIN"/>
    <property type="match status" value="1"/>
</dbReference>
<dbReference type="InterPro" id="IPR052579">
    <property type="entry name" value="Zinc_finger_SWIM"/>
</dbReference>
<protein>
    <recommendedName>
        <fullName evidence="1">ZSWIM1/3 RNaseH-like domain-containing protein</fullName>
    </recommendedName>
</protein>
<name>W2HG76_PHYNI</name>
<accession>W2HG76</accession>
<dbReference type="Pfam" id="PF21056">
    <property type="entry name" value="ZSWIM1-3_RNaseH-like"/>
    <property type="match status" value="1"/>
</dbReference>
<dbReference type="PANTHER" id="PTHR31569">
    <property type="entry name" value="SWIM-TYPE DOMAIN-CONTAINING PROTEIN"/>
    <property type="match status" value="1"/>
</dbReference>
<dbReference type="InterPro" id="IPR048324">
    <property type="entry name" value="ZSWIM1-3_RNaseH-like"/>
</dbReference>
<dbReference type="EMBL" id="KI684705">
    <property type="protein sequence ID" value="ETK94144.1"/>
    <property type="molecule type" value="Genomic_DNA"/>
</dbReference>
<gene>
    <name evidence="2" type="ORF">L915_02754</name>
</gene>
<sequence length="202" mass="23315">MWQGGAKRKKTLRYLKEISRKPLMLKDVSNMIAKMRRNSYTSPDDNVCVMEVLQDFSESLGNLANVFRDADTKLTSCITFQTNHMRPMTRLFPERDNGFTKFEKLHIRKFLTTMVRTSHESEFTHCLEALEEICAGKAGFVEHFKTNWLSCKERWCTFLLGYIPHLDNNTIDKLEASWGAAKAKAHGYGRVHQNAAFSATIR</sequence>
<reference evidence="2" key="1">
    <citation type="submission" date="2013-11" db="EMBL/GenBank/DDBJ databases">
        <title>The Genome Sequence of Phytophthora parasitica CJ02B3.</title>
        <authorList>
            <consortium name="The Broad Institute Genomics Platform"/>
            <person name="Russ C."/>
            <person name="Tyler B."/>
            <person name="Panabieres F."/>
            <person name="Shan W."/>
            <person name="Tripathy S."/>
            <person name="Grunwald N."/>
            <person name="Machado M."/>
            <person name="Johnson C.S."/>
            <person name="Arredondo F."/>
            <person name="Hong C."/>
            <person name="Coffey M."/>
            <person name="Young S.K."/>
            <person name="Zeng Q."/>
            <person name="Gargeya S."/>
            <person name="Fitzgerald M."/>
            <person name="Abouelleil A."/>
            <person name="Alvarado L."/>
            <person name="Chapman S.B."/>
            <person name="Gainer-Dewar J."/>
            <person name="Goldberg J."/>
            <person name="Griggs A."/>
            <person name="Gujja S."/>
            <person name="Hansen M."/>
            <person name="Howarth C."/>
            <person name="Imamovic A."/>
            <person name="Ireland A."/>
            <person name="Larimer J."/>
            <person name="McCowan C."/>
            <person name="Murphy C."/>
            <person name="Pearson M."/>
            <person name="Poon T.W."/>
            <person name="Priest M."/>
            <person name="Roberts A."/>
            <person name="Saif S."/>
            <person name="Shea T."/>
            <person name="Sykes S."/>
            <person name="Wortman J."/>
            <person name="Nusbaum C."/>
            <person name="Birren B."/>
        </authorList>
    </citation>
    <scope>NUCLEOTIDE SEQUENCE [LARGE SCALE GENOMIC DNA]</scope>
    <source>
        <strain evidence="2">CJ02B3</strain>
    </source>
</reference>
<evidence type="ECO:0000259" key="1">
    <source>
        <dbReference type="Pfam" id="PF21056"/>
    </source>
</evidence>
<evidence type="ECO:0000313" key="2">
    <source>
        <dbReference type="EMBL" id="ETK94144.1"/>
    </source>
</evidence>
<feature type="domain" description="ZSWIM1/3 RNaseH-like" evidence="1">
    <location>
        <begin position="56"/>
        <end position="94"/>
    </location>
</feature>
<organism evidence="2">
    <name type="scientific">Phytophthora nicotianae</name>
    <name type="common">Potato buckeye rot agent</name>
    <name type="synonym">Phytophthora parasitica</name>
    <dbReference type="NCBI Taxonomy" id="4792"/>
    <lineage>
        <taxon>Eukaryota</taxon>
        <taxon>Sar</taxon>
        <taxon>Stramenopiles</taxon>
        <taxon>Oomycota</taxon>
        <taxon>Peronosporomycetes</taxon>
        <taxon>Peronosporales</taxon>
        <taxon>Peronosporaceae</taxon>
        <taxon>Phytophthora</taxon>
    </lineage>
</organism>
<dbReference type="AlphaFoldDB" id="W2HG76"/>
<dbReference type="VEuPathDB" id="FungiDB:PPTG_24163"/>